<feature type="compositionally biased region" description="Basic and acidic residues" evidence="1">
    <location>
        <begin position="15"/>
        <end position="25"/>
    </location>
</feature>
<organism evidence="4 5">
    <name type="scientific">Sphenostylis stenocarpa</name>
    <dbReference type="NCBI Taxonomy" id="92480"/>
    <lineage>
        <taxon>Eukaryota</taxon>
        <taxon>Viridiplantae</taxon>
        <taxon>Streptophyta</taxon>
        <taxon>Embryophyta</taxon>
        <taxon>Tracheophyta</taxon>
        <taxon>Spermatophyta</taxon>
        <taxon>Magnoliopsida</taxon>
        <taxon>eudicotyledons</taxon>
        <taxon>Gunneridae</taxon>
        <taxon>Pentapetalae</taxon>
        <taxon>rosids</taxon>
        <taxon>fabids</taxon>
        <taxon>Fabales</taxon>
        <taxon>Fabaceae</taxon>
        <taxon>Papilionoideae</taxon>
        <taxon>50 kb inversion clade</taxon>
        <taxon>NPAAA clade</taxon>
        <taxon>indigoferoid/millettioid clade</taxon>
        <taxon>Phaseoleae</taxon>
        <taxon>Sphenostylis</taxon>
    </lineage>
</organism>
<dbReference type="Proteomes" id="UP001189624">
    <property type="component" value="Chromosome 10"/>
</dbReference>
<reference evidence="4" key="1">
    <citation type="submission" date="2023-10" db="EMBL/GenBank/DDBJ databases">
        <authorList>
            <person name="Domelevo Entfellner J.-B."/>
        </authorList>
    </citation>
    <scope>NUCLEOTIDE SEQUENCE</scope>
</reference>
<keyword evidence="5" id="KW-1185">Reference proteome</keyword>
<dbReference type="EMBL" id="OY731407">
    <property type="protein sequence ID" value="CAJ1977532.1"/>
    <property type="molecule type" value="Genomic_DNA"/>
</dbReference>
<evidence type="ECO:0000313" key="4">
    <source>
        <dbReference type="EMBL" id="CAJ1977532.1"/>
    </source>
</evidence>
<gene>
    <name evidence="3" type="ORF">AYBTSS11_LOCUS29692</name>
    <name evidence="4" type="ORF">AYBTSS11_LOCUS29698</name>
</gene>
<keyword evidence="2" id="KW-0812">Transmembrane</keyword>
<feature type="region of interest" description="Disordered" evidence="1">
    <location>
        <begin position="1"/>
        <end position="25"/>
    </location>
</feature>
<name>A0AA86W300_9FABA</name>
<proteinExistence type="predicted"/>
<evidence type="ECO:0000313" key="3">
    <source>
        <dbReference type="EMBL" id="CAJ1977526.1"/>
    </source>
</evidence>
<feature type="transmembrane region" description="Helical" evidence="2">
    <location>
        <begin position="61"/>
        <end position="82"/>
    </location>
</feature>
<keyword evidence="2" id="KW-0472">Membrane</keyword>
<evidence type="ECO:0000256" key="1">
    <source>
        <dbReference type="SAM" id="MobiDB-lite"/>
    </source>
</evidence>
<sequence length="191" mass="22080">MHGSHGHEDEDEGENSTKPRDVYTSPKERRHIDFAELKGPFRLELRLNAHMFPLVGLDLPLLSHSFFLCVSLHAIAIPPLSADDEMKHAMQRNGKGKERPQGIEVESFMSYSHCMHASVSACFYLLGLPTTEDSVVMSECVHAVKLRDISKGKRIMRRGFMVLLFLFWESWFHINMVHHCNFERYVHIYVL</sequence>
<evidence type="ECO:0000313" key="5">
    <source>
        <dbReference type="Proteomes" id="UP001189624"/>
    </source>
</evidence>
<keyword evidence="2" id="KW-1133">Transmembrane helix</keyword>
<feature type="transmembrane region" description="Helical" evidence="2">
    <location>
        <begin position="155"/>
        <end position="174"/>
    </location>
</feature>
<dbReference type="AlphaFoldDB" id="A0AA86W300"/>
<protein>
    <submittedName>
        <fullName evidence="4">Uncharacterized protein</fullName>
    </submittedName>
</protein>
<dbReference type="Gramene" id="rna-AYBTSS11_LOCUS29698">
    <property type="protein sequence ID" value="CAJ1977532.1"/>
    <property type="gene ID" value="gene-AYBTSS11_LOCUS29698"/>
</dbReference>
<dbReference type="Gramene" id="rna-AYBTSS11_LOCUS29692">
    <property type="protein sequence ID" value="CAJ1977526.1"/>
    <property type="gene ID" value="gene-AYBTSS11_LOCUS29692"/>
</dbReference>
<accession>A0AA86W300</accession>
<evidence type="ECO:0000256" key="2">
    <source>
        <dbReference type="SAM" id="Phobius"/>
    </source>
</evidence>
<dbReference type="EMBL" id="OY731407">
    <property type="protein sequence ID" value="CAJ1977526.1"/>
    <property type="molecule type" value="Genomic_DNA"/>
</dbReference>